<dbReference type="AlphaFoldDB" id="A0A7G2CMV8"/>
<evidence type="ECO:0000313" key="4">
    <source>
        <dbReference type="Proteomes" id="UP000515908"/>
    </source>
</evidence>
<evidence type="ECO:0000256" key="1">
    <source>
        <dbReference type="SAM" id="Phobius"/>
    </source>
</evidence>
<evidence type="ECO:0000313" key="3">
    <source>
        <dbReference type="EMBL" id="CAD2219893.1"/>
    </source>
</evidence>
<keyword evidence="2" id="KW-0732">Signal</keyword>
<dbReference type="VEuPathDB" id="TriTrypDB:ADEAN_000740600"/>
<dbReference type="SUPFAM" id="SSF57184">
    <property type="entry name" value="Growth factor receptor domain"/>
    <property type="match status" value="1"/>
</dbReference>
<feature type="transmembrane region" description="Helical" evidence="1">
    <location>
        <begin position="100"/>
        <end position="118"/>
    </location>
</feature>
<keyword evidence="1" id="KW-1133">Transmembrane helix</keyword>
<keyword evidence="1" id="KW-0812">Transmembrane</keyword>
<feature type="signal peptide" evidence="2">
    <location>
        <begin position="1"/>
        <end position="21"/>
    </location>
</feature>
<protein>
    <recommendedName>
        <fullName evidence="5">Surface antigen-like protein</fullName>
    </recommendedName>
</protein>
<name>A0A7G2CMV8_9TRYP</name>
<feature type="chain" id="PRO_5028959123" description="Surface antigen-like protein" evidence="2">
    <location>
        <begin position="22"/>
        <end position="119"/>
    </location>
</feature>
<dbReference type="Proteomes" id="UP000515908">
    <property type="component" value="Chromosome 15"/>
</dbReference>
<dbReference type="InterPro" id="IPR009030">
    <property type="entry name" value="Growth_fac_rcpt_cys_sf"/>
</dbReference>
<evidence type="ECO:0008006" key="5">
    <source>
        <dbReference type="Google" id="ProtNLM"/>
    </source>
</evidence>
<keyword evidence="4" id="KW-1185">Reference proteome</keyword>
<proteinExistence type="predicted"/>
<sequence length="119" mass="12766">MPSLRSLAVLLVLLTLHSASALFCFSPCKTCTLLHCATCIENHHIEVIEGVKFCVNDCNVTHCKTCSGLNKCVLCDAGYFATLGGDCKMNTSEATTVRTMTQWVVLAVAVVAGLCVYAF</sequence>
<gene>
    <name evidence="3" type="ORF">ADEAN_000740600</name>
</gene>
<dbReference type="EMBL" id="LR877159">
    <property type="protein sequence ID" value="CAD2219893.1"/>
    <property type="molecule type" value="Genomic_DNA"/>
</dbReference>
<reference evidence="3 4" key="1">
    <citation type="submission" date="2020-08" db="EMBL/GenBank/DDBJ databases">
        <authorList>
            <person name="Newling K."/>
            <person name="Davey J."/>
            <person name="Forrester S."/>
        </authorList>
    </citation>
    <scope>NUCLEOTIDE SEQUENCE [LARGE SCALE GENOMIC DNA]</scope>
    <source>
        <strain evidence="4">Crithidia deanei Carvalho (ATCC PRA-265)</strain>
    </source>
</reference>
<keyword evidence="1" id="KW-0472">Membrane</keyword>
<accession>A0A7G2CMV8</accession>
<organism evidence="3 4">
    <name type="scientific">Angomonas deanei</name>
    <dbReference type="NCBI Taxonomy" id="59799"/>
    <lineage>
        <taxon>Eukaryota</taxon>
        <taxon>Discoba</taxon>
        <taxon>Euglenozoa</taxon>
        <taxon>Kinetoplastea</taxon>
        <taxon>Metakinetoplastina</taxon>
        <taxon>Trypanosomatida</taxon>
        <taxon>Trypanosomatidae</taxon>
        <taxon>Strigomonadinae</taxon>
        <taxon>Angomonas</taxon>
    </lineage>
</organism>
<evidence type="ECO:0000256" key="2">
    <source>
        <dbReference type="SAM" id="SignalP"/>
    </source>
</evidence>